<evidence type="ECO:0008006" key="3">
    <source>
        <dbReference type="Google" id="ProtNLM"/>
    </source>
</evidence>
<proteinExistence type="predicted"/>
<protein>
    <recommendedName>
        <fullName evidence="3">6-bladed beta-propeller</fullName>
    </recommendedName>
</protein>
<dbReference type="eggNOG" id="ENOG5033RYA">
    <property type="taxonomic scope" value="Bacteria"/>
</dbReference>
<evidence type="ECO:0000313" key="1">
    <source>
        <dbReference type="EMBL" id="KEO75427.1"/>
    </source>
</evidence>
<keyword evidence="2" id="KW-1185">Reference proteome</keyword>
<dbReference type="Proteomes" id="UP000027821">
    <property type="component" value="Unassembled WGS sequence"/>
</dbReference>
<organism evidence="1 2">
    <name type="scientific">Anditalea andensis</name>
    <dbReference type="NCBI Taxonomy" id="1048983"/>
    <lineage>
        <taxon>Bacteria</taxon>
        <taxon>Pseudomonadati</taxon>
        <taxon>Bacteroidota</taxon>
        <taxon>Cytophagia</taxon>
        <taxon>Cytophagales</taxon>
        <taxon>Cytophagaceae</taxon>
        <taxon>Anditalea</taxon>
    </lineage>
</organism>
<dbReference type="EMBL" id="JMIH01000011">
    <property type="protein sequence ID" value="KEO75427.1"/>
    <property type="molecule type" value="Genomic_DNA"/>
</dbReference>
<sequence length="376" mass="43854">MKNMIYKIFPVIFLSINNFLFAQYRLEKTTEFQINSLSSINIVDYDPINKHYLAFKNQSKGHVVQLIDEKGRVLHNKNLEGQGPGEFNSSMNFLGFSDREDIWVITPNKIIKYDKKLNFKESEKFVIDNPFYTYGGTTSLVFFYKDNVKDKMVFATYPSGIARFMKATSLEKHHLIELHELRTQKTYHLAPIAERPIYKHLDNSINSMYKPIFAQDKKNNRLYVTATLDNEITAIDLKSGNTLSNIKINHGDFGSFRKFPISDKSLPSYPPYTLASINSKIFYLDNGLLVLDYVREIPYGVFEKKRADEIHYHHFNDPDFHRIIIFDQKKQLSGDLEIPYGQIQIAMPNNSLLIKLINPDKEEDFIRYGIFQVVKE</sequence>
<evidence type="ECO:0000313" key="2">
    <source>
        <dbReference type="Proteomes" id="UP000027821"/>
    </source>
</evidence>
<accession>A0A074LNB9</accession>
<dbReference type="SUPFAM" id="SSF63829">
    <property type="entry name" value="Calcium-dependent phosphotriesterase"/>
    <property type="match status" value="1"/>
</dbReference>
<dbReference type="AlphaFoldDB" id="A0A074LNB9"/>
<name>A0A074LNB9_9BACT</name>
<dbReference type="OrthoDB" id="817877at2"/>
<gene>
    <name evidence="1" type="ORF">EL17_00775</name>
</gene>
<reference evidence="1 2" key="1">
    <citation type="submission" date="2014-04" db="EMBL/GenBank/DDBJ databases">
        <title>Characterization and application of a salt tolerant electro-active bacterium.</title>
        <authorList>
            <person name="Yang L."/>
            <person name="Wei S."/>
            <person name="Tay Q.X.M."/>
        </authorList>
    </citation>
    <scope>NUCLEOTIDE SEQUENCE [LARGE SCALE GENOMIC DNA]</scope>
    <source>
        <strain evidence="1 2">LY1</strain>
    </source>
</reference>
<comment type="caution">
    <text evidence="1">The sequence shown here is derived from an EMBL/GenBank/DDBJ whole genome shotgun (WGS) entry which is preliminary data.</text>
</comment>
<dbReference type="RefSeq" id="WP_035069553.1">
    <property type="nucleotide sequence ID" value="NZ_JMIH01000011.1"/>
</dbReference>